<protein>
    <submittedName>
        <fullName evidence="2">Uncharacterized protein</fullName>
    </submittedName>
</protein>
<dbReference type="AlphaFoldDB" id="A0AAV3XWQ9"/>
<reference evidence="2 3" key="1">
    <citation type="journal article" date="2021" name="Elife">
        <title>Chloroplast acquisition without the gene transfer in kleptoplastic sea slugs, Plakobranchus ocellatus.</title>
        <authorList>
            <person name="Maeda T."/>
            <person name="Takahashi S."/>
            <person name="Yoshida T."/>
            <person name="Shimamura S."/>
            <person name="Takaki Y."/>
            <person name="Nagai Y."/>
            <person name="Toyoda A."/>
            <person name="Suzuki Y."/>
            <person name="Arimoto A."/>
            <person name="Ishii H."/>
            <person name="Satoh N."/>
            <person name="Nishiyama T."/>
            <person name="Hasebe M."/>
            <person name="Maruyama T."/>
            <person name="Minagawa J."/>
            <person name="Obokata J."/>
            <person name="Shigenobu S."/>
        </authorList>
    </citation>
    <scope>NUCLEOTIDE SEQUENCE [LARGE SCALE GENOMIC DNA]</scope>
</reference>
<feature type="region of interest" description="Disordered" evidence="1">
    <location>
        <begin position="100"/>
        <end position="121"/>
    </location>
</feature>
<accession>A0AAV3XWQ9</accession>
<proteinExistence type="predicted"/>
<evidence type="ECO:0000313" key="2">
    <source>
        <dbReference type="EMBL" id="GFN74500.1"/>
    </source>
</evidence>
<dbReference type="EMBL" id="BLXT01000140">
    <property type="protein sequence ID" value="GFN74500.1"/>
    <property type="molecule type" value="Genomic_DNA"/>
</dbReference>
<organism evidence="2 3">
    <name type="scientific">Plakobranchus ocellatus</name>
    <dbReference type="NCBI Taxonomy" id="259542"/>
    <lineage>
        <taxon>Eukaryota</taxon>
        <taxon>Metazoa</taxon>
        <taxon>Spiralia</taxon>
        <taxon>Lophotrochozoa</taxon>
        <taxon>Mollusca</taxon>
        <taxon>Gastropoda</taxon>
        <taxon>Heterobranchia</taxon>
        <taxon>Euthyneura</taxon>
        <taxon>Panpulmonata</taxon>
        <taxon>Sacoglossa</taxon>
        <taxon>Placobranchoidea</taxon>
        <taxon>Plakobranchidae</taxon>
        <taxon>Plakobranchus</taxon>
    </lineage>
</organism>
<evidence type="ECO:0000313" key="3">
    <source>
        <dbReference type="Proteomes" id="UP000735302"/>
    </source>
</evidence>
<name>A0AAV3XWQ9_9GAST</name>
<keyword evidence="3" id="KW-1185">Reference proteome</keyword>
<evidence type="ECO:0000256" key="1">
    <source>
        <dbReference type="SAM" id="MobiDB-lite"/>
    </source>
</evidence>
<dbReference type="Proteomes" id="UP000735302">
    <property type="component" value="Unassembled WGS sequence"/>
</dbReference>
<gene>
    <name evidence="2" type="ORF">PoB_000100600</name>
</gene>
<sequence length="143" mass="16388">MFLIKNGTVISLSQELKAGSKRERGWGTPPLQKLCTFRWTLETKITFKWYSIVLIMFYFSARSGYIFTLKLHKKSSTSEGQSLPDIPPPPPQTGTLIIVPPFREDPRTPMEPFPLGRTPEPSWNPSPLKFLIRPWEPDKTLSV</sequence>
<comment type="caution">
    <text evidence="2">The sequence shown here is derived from an EMBL/GenBank/DDBJ whole genome shotgun (WGS) entry which is preliminary data.</text>
</comment>